<comment type="catalytic activity">
    <reaction evidence="1">
        <text>ATP + protein L-histidine = ADP + protein N-phospho-L-histidine.</text>
        <dbReference type="EC" id="2.7.13.3"/>
    </reaction>
</comment>
<dbReference type="Gene3D" id="1.10.287.130">
    <property type="match status" value="1"/>
</dbReference>
<dbReference type="RefSeq" id="WP_132859885.1">
    <property type="nucleotide sequence ID" value="NZ_SMGR01000001.1"/>
</dbReference>
<dbReference type="SUPFAM" id="SSF47384">
    <property type="entry name" value="Homodimeric domain of signal transducing histidine kinase"/>
    <property type="match status" value="1"/>
</dbReference>
<dbReference type="InterPro" id="IPR036097">
    <property type="entry name" value="HisK_dim/P_sf"/>
</dbReference>
<dbReference type="EC" id="2.7.13.3" evidence="3"/>
<gene>
    <name evidence="14" type="ORF">BXY66_1955</name>
</gene>
<dbReference type="Pfam" id="PF02518">
    <property type="entry name" value="HATPase_c"/>
    <property type="match status" value="1"/>
</dbReference>
<keyword evidence="9" id="KW-0902">Two-component regulatory system</keyword>
<dbReference type="OrthoDB" id="913606at2"/>
<name>A0A4V6NFT3_9RHOB</name>
<dbReference type="Pfam" id="PF08521">
    <property type="entry name" value="2CSK_N"/>
    <property type="match status" value="1"/>
</dbReference>
<dbReference type="CDD" id="cd00075">
    <property type="entry name" value="HATPase"/>
    <property type="match status" value="1"/>
</dbReference>
<comment type="subcellular location">
    <subcellularLocation>
        <location evidence="2">Membrane</location>
    </subcellularLocation>
</comment>
<dbReference type="InterPro" id="IPR003594">
    <property type="entry name" value="HATPase_dom"/>
</dbReference>
<evidence type="ECO:0000313" key="15">
    <source>
        <dbReference type="Proteomes" id="UP000295673"/>
    </source>
</evidence>
<dbReference type="InterPro" id="IPR003660">
    <property type="entry name" value="HAMP_dom"/>
</dbReference>
<keyword evidence="6 11" id="KW-0812">Transmembrane</keyword>
<dbReference type="PROSITE" id="PS50885">
    <property type="entry name" value="HAMP"/>
    <property type="match status" value="1"/>
</dbReference>
<dbReference type="SMART" id="SM00388">
    <property type="entry name" value="HisKA"/>
    <property type="match status" value="1"/>
</dbReference>
<evidence type="ECO:0000256" key="7">
    <source>
        <dbReference type="ARBA" id="ARBA00022777"/>
    </source>
</evidence>
<feature type="domain" description="Histidine kinase" evidence="12">
    <location>
        <begin position="246"/>
        <end position="458"/>
    </location>
</feature>
<evidence type="ECO:0000256" key="5">
    <source>
        <dbReference type="ARBA" id="ARBA00022679"/>
    </source>
</evidence>
<dbReference type="Proteomes" id="UP000295673">
    <property type="component" value="Unassembled WGS sequence"/>
</dbReference>
<keyword evidence="5" id="KW-0808">Transferase</keyword>
<evidence type="ECO:0000256" key="1">
    <source>
        <dbReference type="ARBA" id="ARBA00000085"/>
    </source>
</evidence>
<keyword evidence="7 14" id="KW-0418">Kinase</keyword>
<keyword evidence="8 11" id="KW-1133">Transmembrane helix</keyword>
<dbReference type="GO" id="GO:0000155">
    <property type="term" value="F:phosphorelay sensor kinase activity"/>
    <property type="evidence" value="ECO:0007669"/>
    <property type="project" value="InterPro"/>
</dbReference>
<dbReference type="SUPFAM" id="SSF55874">
    <property type="entry name" value="ATPase domain of HSP90 chaperone/DNA topoisomerase II/histidine kinase"/>
    <property type="match status" value="1"/>
</dbReference>
<accession>A0A4V6NFT3</accession>
<keyword evidence="10 11" id="KW-0472">Membrane</keyword>
<evidence type="ECO:0000256" key="6">
    <source>
        <dbReference type="ARBA" id="ARBA00022692"/>
    </source>
</evidence>
<dbReference type="InterPro" id="IPR005467">
    <property type="entry name" value="His_kinase_dom"/>
</dbReference>
<dbReference type="Pfam" id="PF00512">
    <property type="entry name" value="HisKA"/>
    <property type="match status" value="1"/>
</dbReference>
<dbReference type="PRINTS" id="PR00344">
    <property type="entry name" value="BCTRLSENSOR"/>
</dbReference>
<dbReference type="PANTHER" id="PTHR45436">
    <property type="entry name" value="SENSOR HISTIDINE KINASE YKOH"/>
    <property type="match status" value="1"/>
</dbReference>
<dbReference type="InterPro" id="IPR013727">
    <property type="entry name" value="2CSK_N"/>
</dbReference>
<feature type="transmembrane region" description="Helical" evidence="11">
    <location>
        <begin position="14"/>
        <end position="33"/>
    </location>
</feature>
<dbReference type="GO" id="GO:0005886">
    <property type="term" value="C:plasma membrane"/>
    <property type="evidence" value="ECO:0007669"/>
    <property type="project" value="TreeGrafter"/>
</dbReference>
<reference evidence="14 15" key="1">
    <citation type="submission" date="2019-03" db="EMBL/GenBank/DDBJ databases">
        <title>Genomic Encyclopedia of Archaeal and Bacterial Type Strains, Phase II (KMG-II): from individual species to whole genera.</title>
        <authorList>
            <person name="Goeker M."/>
        </authorList>
    </citation>
    <scope>NUCLEOTIDE SEQUENCE [LARGE SCALE GENOMIC DNA]</scope>
    <source>
        <strain evidence="14 15">DSM 26433</strain>
    </source>
</reference>
<keyword evidence="4" id="KW-0597">Phosphoprotein</keyword>
<evidence type="ECO:0000256" key="2">
    <source>
        <dbReference type="ARBA" id="ARBA00004370"/>
    </source>
</evidence>
<dbReference type="InterPro" id="IPR004358">
    <property type="entry name" value="Sig_transdc_His_kin-like_C"/>
</dbReference>
<evidence type="ECO:0000259" key="12">
    <source>
        <dbReference type="PROSITE" id="PS50109"/>
    </source>
</evidence>
<protein>
    <recommendedName>
        <fullName evidence="3">histidine kinase</fullName>
        <ecNumber evidence="3">2.7.13.3</ecNumber>
    </recommendedName>
</protein>
<dbReference type="Gene3D" id="3.30.565.10">
    <property type="entry name" value="Histidine kinase-like ATPase, C-terminal domain"/>
    <property type="match status" value="1"/>
</dbReference>
<dbReference type="EMBL" id="SMGR01000001">
    <property type="protein sequence ID" value="TCL09890.1"/>
    <property type="molecule type" value="Genomic_DNA"/>
</dbReference>
<evidence type="ECO:0000256" key="3">
    <source>
        <dbReference type="ARBA" id="ARBA00012438"/>
    </source>
</evidence>
<dbReference type="PANTHER" id="PTHR45436:SF1">
    <property type="entry name" value="SENSOR PROTEIN QSEC"/>
    <property type="match status" value="1"/>
</dbReference>
<keyword evidence="15" id="KW-1185">Reference proteome</keyword>
<sequence>MSGPNQQGSIRRRLLLSLMAGAAVLAVVVYFVVQSVARQVAQESQDNVLAASALSILDSARVSGGQVGVDFPYSALSMLDSVTDERVFYKIRLEDTFLSGYAELPSAQGDASDIPSYLSSNFLGVDVRVATVQRAVSTDVGQSFLQVSVAQTLTGQKETLSRISRTALAVGMGFFVVSALLAVLVAQSAIRPLDRLTISVSRRGPKDLRPVAAPVPSEMVPLVASLNSLMGRLQKSLTRSEEFIAEAAHRVRTPLAIVRTKAEIIARRSEDTATQEALSEMIHAIDDSSRTAGQLLDHAMVTFRLDHLLKEDISLPQLIKETVERLRPVADIKDIELRTGELPELSVKGDRILLQNALLNLLDNALKYAPSGAEVSVTLASKGSNSVIGISDSGPGFPNAELDLLTDRFARGQNAHGIVGSGLGLTIAKEVVEAHSGSLTISNSTGGGACVTLSFPSA</sequence>
<evidence type="ECO:0000313" key="14">
    <source>
        <dbReference type="EMBL" id="TCL09890.1"/>
    </source>
</evidence>
<dbReference type="InterPro" id="IPR036890">
    <property type="entry name" value="HATPase_C_sf"/>
</dbReference>
<dbReference type="PROSITE" id="PS50109">
    <property type="entry name" value="HIS_KIN"/>
    <property type="match status" value="1"/>
</dbReference>
<dbReference type="InterPro" id="IPR050428">
    <property type="entry name" value="TCS_sensor_his_kinase"/>
</dbReference>
<evidence type="ECO:0000256" key="10">
    <source>
        <dbReference type="ARBA" id="ARBA00023136"/>
    </source>
</evidence>
<comment type="caution">
    <text evidence="14">The sequence shown here is derived from an EMBL/GenBank/DDBJ whole genome shotgun (WGS) entry which is preliminary data.</text>
</comment>
<evidence type="ECO:0000256" key="8">
    <source>
        <dbReference type="ARBA" id="ARBA00022989"/>
    </source>
</evidence>
<evidence type="ECO:0000256" key="4">
    <source>
        <dbReference type="ARBA" id="ARBA00022553"/>
    </source>
</evidence>
<evidence type="ECO:0000256" key="9">
    <source>
        <dbReference type="ARBA" id="ARBA00023012"/>
    </source>
</evidence>
<evidence type="ECO:0000259" key="13">
    <source>
        <dbReference type="PROSITE" id="PS50885"/>
    </source>
</evidence>
<evidence type="ECO:0000256" key="11">
    <source>
        <dbReference type="SAM" id="Phobius"/>
    </source>
</evidence>
<feature type="transmembrane region" description="Helical" evidence="11">
    <location>
        <begin position="167"/>
        <end position="190"/>
    </location>
</feature>
<dbReference type="SMART" id="SM00387">
    <property type="entry name" value="HATPase_c"/>
    <property type="match status" value="1"/>
</dbReference>
<dbReference type="InterPro" id="IPR003661">
    <property type="entry name" value="HisK_dim/P_dom"/>
</dbReference>
<organism evidence="14 15">
    <name type="scientific">Shimia isoporae</name>
    <dbReference type="NCBI Taxonomy" id="647720"/>
    <lineage>
        <taxon>Bacteria</taxon>
        <taxon>Pseudomonadati</taxon>
        <taxon>Pseudomonadota</taxon>
        <taxon>Alphaproteobacteria</taxon>
        <taxon>Rhodobacterales</taxon>
        <taxon>Roseobacteraceae</taxon>
    </lineage>
</organism>
<dbReference type="CDD" id="cd00082">
    <property type="entry name" value="HisKA"/>
    <property type="match status" value="1"/>
</dbReference>
<proteinExistence type="predicted"/>
<feature type="domain" description="HAMP" evidence="13">
    <location>
        <begin position="187"/>
        <end position="238"/>
    </location>
</feature>
<dbReference type="AlphaFoldDB" id="A0A4V6NFT3"/>